<evidence type="ECO:0000256" key="5">
    <source>
        <dbReference type="ARBA" id="ARBA00023163"/>
    </source>
</evidence>
<evidence type="ECO:0000256" key="2">
    <source>
        <dbReference type="ARBA" id="ARBA00023015"/>
    </source>
</evidence>
<dbReference type="GO" id="GO:0016987">
    <property type="term" value="F:sigma factor activity"/>
    <property type="evidence" value="ECO:0007669"/>
    <property type="project" value="UniProtKB-KW"/>
</dbReference>
<dbReference type="OrthoDB" id="9804285at2"/>
<gene>
    <name evidence="8" type="ORF">DVS28_a2902</name>
</gene>
<dbReference type="Proteomes" id="UP000264006">
    <property type="component" value="Chromosome"/>
</dbReference>
<dbReference type="CDD" id="cd06171">
    <property type="entry name" value="Sigma70_r4"/>
    <property type="match status" value="1"/>
</dbReference>
<dbReference type="InterPro" id="IPR013325">
    <property type="entry name" value="RNA_pol_sigma_r2"/>
</dbReference>
<dbReference type="KEGG" id="euz:DVS28_a2902"/>
<keyword evidence="5" id="KW-0804">Transcription</keyword>
<comment type="similarity">
    <text evidence="1">Belongs to the sigma-70 factor family. ECF subfamily.</text>
</comment>
<dbReference type="Pfam" id="PF04542">
    <property type="entry name" value="Sigma70_r2"/>
    <property type="match status" value="1"/>
</dbReference>
<dbReference type="RefSeq" id="WP_114592050.1">
    <property type="nucleotide sequence ID" value="NZ_CP031165.1"/>
</dbReference>
<evidence type="ECO:0000256" key="4">
    <source>
        <dbReference type="ARBA" id="ARBA00023125"/>
    </source>
</evidence>
<organism evidence="8 9">
    <name type="scientific">Euzebya pacifica</name>
    <dbReference type="NCBI Taxonomy" id="1608957"/>
    <lineage>
        <taxon>Bacteria</taxon>
        <taxon>Bacillati</taxon>
        <taxon>Actinomycetota</taxon>
        <taxon>Nitriliruptoria</taxon>
        <taxon>Euzebyales</taxon>
    </lineage>
</organism>
<sequence length="164" mass="18239">MPMTTPPACESFLRDEYPRLVGFLRLQFGVDAEDIAQDAVVKLIDRWDRLDTDQPPRAWLYTVALRDGYRLGRRLRRLTGALPLLAPQSDTADVAEAAAATLDTRRVLAALPERQRAAVVLRYYCDLPAAVAAQVLGTTDEAVRALCHRAVVALRRTDLDPVDL</sequence>
<dbReference type="InterPro" id="IPR036388">
    <property type="entry name" value="WH-like_DNA-bd_sf"/>
</dbReference>
<evidence type="ECO:0000313" key="8">
    <source>
        <dbReference type="EMBL" id="AXV07581.1"/>
    </source>
</evidence>
<accession>A0A346XZD4</accession>
<dbReference type="SUPFAM" id="SSF88946">
    <property type="entry name" value="Sigma2 domain of RNA polymerase sigma factors"/>
    <property type="match status" value="1"/>
</dbReference>
<keyword evidence="9" id="KW-1185">Reference proteome</keyword>
<evidence type="ECO:0000256" key="3">
    <source>
        <dbReference type="ARBA" id="ARBA00023082"/>
    </source>
</evidence>
<evidence type="ECO:0000259" key="7">
    <source>
        <dbReference type="Pfam" id="PF08281"/>
    </source>
</evidence>
<dbReference type="Pfam" id="PF08281">
    <property type="entry name" value="Sigma70_r4_2"/>
    <property type="match status" value="1"/>
</dbReference>
<dbReference type="InterPro" id="IPR039425">
    <property type="entry name" value="RNA_pol_sigma-70-like"/>
</dbReference>
<feature type="domain" description="RNA polymerase sigma factor 70 region 4 type 2" evidence="7">
    <location>
        <begin position="105"/>
        <end position="154"/>
    </location>
</feature>
<dbReference type="PANTHER" id="PTHR43133">
    <property type="entry name" value="RNA POLYMERASE ECF-TYPE SIGMA FACTO"/>
    <property type="match status" value="1"/>
</dbReference>
<dbReference type="Gene3D" id="1.10.10.10">
    <property type="entry name" value="Winged helix-like DNA-binding domain superfamily/Winged helix DNA-binding domain"/>
    <property type="match status" value="1"/>
</dbReference>
<dbReference type="EMBL" id="CP031165">
    <property type="protein sequence ID" value="AXV07581.1"/>
    <property type="molecule type" value="Genomic_DNA"/>
</dbReference>
<protein>
    <submittedName>
        <fullName evidence="8">Putative RNA polymerase ECF-subfamily sigma factor</fullName>
    </submittedName>
</protein>
<dbReference type="InterPro" id="IPR014284">
    <property type="entry name" value="RNA_pol_sigma-70_dom"/>
</dbReference>
<dbReference type="InterPro" id="IPR013324">
    <property type="entry name" value="RNA_pol_sigma_r3/r4-like"/>
</dbReference>
<dbReference type="GO" id="GO:0003677">
    <property type="term" value="F:DNA binding"/>
    <property type="evidence" value="ECO:0007669"/>
    <property type="project" value="UniProtKB-KW"/>
</dbReference>
<dbReference type="SUPFAM" id="SSF88659">
    <property type="entry name" value="Sigma3 and sigma4 domains of RNA polymerase sigma factors"/>
    <property type="match status" value="1"/>
</dbReference>
<dbReference type="NCBIfam" id="TIGR02937">
    <property type="entry name" value="sigma70-ECF"/>
    <property type="match status" value="1"/>
</dbReference>
<name>A0A346XZD4_9ACTN</name>
<evidence type="ECO:0000256" key="1">
    <source>
        <dbReference type="ARBA" id="ARBA00010641"/>
    </source>
</evidence>
<keyword evidence="2" id="KW-0805">Transcription regulation</keyword>
<dbReference type="Gene3D" id="1.10.1740.10">
    <property type="match status" value="1"/>
</dbReference>
<keyword evidence="3" id="KW-0731">Sigma factor</keyword>
<dbReference type="GO" id="GO:0006352">
    <property type="term" value="P:DNA-templated transcription initiation"/>
    <property type="evidence" value="ECO:0007669"/>
    <property type="project" value="InterPro"/>
</dbReference>
<dbReference type="AlphaFoldDB" id="A0A346XZD4"/>
<keyword evidence="4" id="KW-0238">DNA-binding</keyword>
<dbReference type="PANTHER" id="PTHR43133:SF50">
    <property type="entry name" value="ECF RNA POLYMERASE SIGMA FACTOR SIGM"/>
    <property type="match status" value="1"/>
</dbReference>
<evidence type="ECO:0000313" key="9">
    <source>
        <dbReference type="Proteomes" id="UP000264006"/>
    </source>
</evidence>
<reference evidence="8 9" key="1">
    <citation type="submission" date="2018-09" db="EMBL/GenBank/DDBJ databases">
        <title>Complete genome sequence of Euzebya sp. DY32-46 isolated from seawater of Pacific Ocean.</title>
        <authorList>
            <person name="Xu L."/>
            <person name="Wu Y.-H."/>
            <person name="Xu X.-W."/>
        </authorList>
    </citation>
    <scope>NUCLEOTIDE SEQUENCE [LARGE SCALE GENOMIC DNA]</scope>
    <source>
        <strain evidence="8 9">DY32-46</strain>
    </source>
</reference>
<dbReference type="InterPro" id="IPR007627">
    <property type="entry name" value="RNA_pol_sigma70_r2"/>
</dbReference>
<evidence type="ECO:0000259" key="6">
    <source>
        <dbReference type="Pfam" id="PF04542"/>
    </source>
</evidence>
<dbReference type="InterPro" id="IPR013249">
    <property type="entry name" value="RNA_pol_sigma70_r4_t2"/>
</dbReference>
<feature type="domain" description="RNA polymerase sigma-70 region 2" evidence="6">
    <location>
        <begin position="15"/>
        <end position="77"/>
    </location>
</feature>
<proteinExistence type="inferred from homology"/>